<keyword evidence="3" id="KW-1185">Reference proteome</keyword>
<proteinExistence type="predicted"/>
<dbReference type="AlphaFoldDB" id="A0A6V8I9Z7"/>
<evidence type="ECO:0000313" key="3">
    <source>
        <dbReference type="Proteomes" id="UP000548726"/>
    </source>
</evidence>
<accession>A0A6V8I9Z7</accession>
<name>A0A6V8I9Z7_9PROT</name>
<feature type="domain" description="TIR" evidence="1">
    <location>
        <begin position="3"/>
        <end position="110"/>
    </location>
</feature>
<dbReference type="InterPro" id="IPR035897">
    <property type="entry name" value="Toll_tir_struct_dom_sf"/>
</dbReference>
<dbReference type="RefSeq" id="WP_086654878.1">
    <property type="nucleotide sequence ID" value="NZ_BLJP01000012.1"/>
</dbReference>
<dbReference type="EMBL" id="BLJP01000012">
    <property type="protein sequence ID" value="GFE94400.1"/>
    <property type="molecule type" value="Genomic_DNA"/>
</dbReference>
<organism evidence="2 3">
    <name type="scientific">Acetobacter persici</name>
    <dbReference type="NCBI Taxonomy" id="1076596"/>
    <lineage>
        <taxon>Bacteria</taxon>
        <taxon>Pseudomonadati</taxon>
        <taxon>Pseudomonadota</taxon>
        <taxon>Alphaproteobacteria</taxon>
        <taxon>Acetobacterales</taxon>
        <taxon>Acetobacteraceae</taxon>
        <taxon>Acetobacter</taxon>
    </lineage>
</organism>
<sequence>MQVFLSWSGPRSQKVAQLLSDWLPKVIQTLEPWISTRDIQKGSLWSEVIGDQLQGMTTGIICLTKENINRPWILFEAGALAKGLSSNRVCTLLIDLEPSDIAPPLSQFNHTRPSSKEDMLHFLQTLNDRVTGRKLRSDILENALDVHWTCFQDALQKIIKETPDTEKIPDRPKDDIMKEILENTRSLVGRMNRLENTIPRTDKHLKISNKNNLDEKIILNRARSLRDDGNEIQDCHSILCDMYPKVHNDYLVKLICDVFNEAQ</sequence>
<comment type="caution">
    <text evidence="2">The sequence shown here is derived from an EMBL/GenBank/DDBJ whole genome shotgun (WGS) entry which is preliminary data.</text>
</comment>
<dbReference type="Pfam" id="PF13676">
    <property type="entry name" value="TIR_2"/>
    <property type="match status" value="1"/>
</dbReference>
<dbReference type="InterPro" id="IPR000157">
    <property type="entry name" value="TIR_dom"/>
</dbReference>
<reference evidence="2 3" key="1">
    <citation type="journal article" date="2020" name="Cell Rep.">
        <title>Local necrotic cells trigger systemic immune activation via gut microbiome dysbiosis in Drosophila.</title>
        <authorList>
            <person name="Kosakamoto H."/>
            <person name="Yamauchi T."/>
            <person name="Akuzawa-Tokita Y."/>
            <person name="Nishimura K."/>
            <person name="Soga T."/>
            <person name="Murakami T."/>
            <person name="Mori H."/>
            <person name="Yamamoto K."/>
            <person name="Miyazaki R."/>
            <person name="Koto A."/>
            <person name="Miura M."/>
            <person name="Obata F."/>
        </authorList>
    </citation>
    <scope>NUCLEOTIDE SEQUENCE [LARGE SCALE GENOMIC DNA]</scope>
    <source>
        <strain evidence="2 3">Ai</strain>
    </source>
</reference>
<evidence type="ECO:0000259" key="1">
    <source>
        <dbReference type="Pfam" id="PF13676"/>
    </source>
</evidence>
<dbReference type="OrthoDB" id="122965at2"/>
<dbReference type="GO" id="GO:0007165">
    <property type="term" value="P:signal transduction"/>
    <property type="evidence" value="ECO:0007669"/>
    <property type="project" value="InterPro"/>
</dbReference>
<evidence type="ECO:0000313" key="2">
    <source>
        <dbReference type="EMBL" id="GFE94400.1"/>
    </source>
</evidence>
<protein>
    <recommendedName>
        <fullName evidence="1">TIR domain-containing protein</fullName>
    </recommendedName>
</protein>
<gene>
    <name evidence="2" type="ORF">DmAi_24590</name>
</gene>
<dbReference type="Gene3D" id="3.40.50.10140">
    <property type="entry name" value="Toll/interleukin-1 receptor homology (TIR) domain"/>
    <property type="match status" value="1"/>
</dbReference>
<dbReference type="Proteomes" id="UP000548726">
    <property type="component" value="Unassembled WGS sequence"/>
</dbReference>
<dbReference type="SUPFAM" id="SSF52200">
    <property type="entry name" value="Toll/Interleukin receptor TIR domain"/>
    <property type="match status" value="1"/>
</dbReference>